<dbReference type="Proteomes" id="UP001172457">
    <property type="component" value="Chromosome 3"/>
</dbReference>
<evidence type="ECO:0000313" key="3">
    <source>
        <dbReference type="Proteomes" id="UP001172457"/>
    </source>
</evidence>
<keyword evidence="3" id="KW-1185">Reference proteome</keyword>
<dbReference type="AlphaFoldDB" id="A0AA38WB89"/>
<feature type="domain" description="Reverse transcriptase zinc-binding" evidence="1">
    <location>
        <begin position="211"/>
        <end position="294"/>
    </location>
</feature>
<sequence length="407" mass="46785">MANKLDCKVESIPFRYLGLPVGGNMKLAKFWQPLVENFKSKLSDWKAHTLSIGGRYWLCRSVLGALGTYWFSLYKAPKSVLKQLEGMRRKFLWGGTTETKKICWTSWDKVVREKQSGGLGIGSLRALNLALLLKWRWREKTEPNATWNKVVKCCYGRARSGSASNYNRGVWNSILGVEKELLDMGINMNNFWKPKEDGSGWIWELDSSKEYTVKSMRKLIDGVMLPMADAKTEWIRWVPSKCNIFLWRTLSNRLPTRDNLQKRGVEIPSMDCPICHTEPECLNHLMLSCSTAKTISAHLANWVNWWPRNALVVDDFWEGIRDAGKQVSHEDICKVIGVAFLNTIWNMRNSKVFNGVISKDLEIVRCIQSVAFNWVRCRSKRGKSLSWEIWLCNPVMAVDSCFALASR</sequence>
<gene>
    <name evidence="2" type="ORF">OSB04_009771</name>
</gene>
<dbReference type="PANTHER" id="PTHR33116">
    <property type="entry name" value="REVERSE TRANSCRIPTASE ZINC-BINDING DOMAIN-CONTAINING PROTEIN-RELATED-RELATED"/>
    <property type="match status" value="1"/>
</dbReference>
<dbReference type="PANTHER" id="PTHR33116:SF77">
    <property type="entry name" value="RNA-DIRECTED DNA POLYMERASE"/>
    <property type="match status" value="1"/>
</dbReference>
<organism evidence="2 3">
    <name type="scientific">Centaurea solstitialis</name>
    <name type="common">yellow star-thistle</name>
    <dbReference type="NCBI Taxonomy" id="347529"/>
    <lineage>
        <taxon>Eukaryota</taxon>
        <taxon>Viridiplantae</taxon>
        <taxon>Streptophyta</taxon>
        <taxon>Embryophyta</taxon>
        <taxon>Tracheophyta</taxon>
        <taxon>Spermatophyta</taxon>
        <taxon>Magnoliopsida</taxon>
        <taxon>eudicotyledons</taxon>
        <taxon>Gunneridae</taxon>
        <taxon>Pentapetalae</taxon>
        <taxon>asterids</taxon>
        <taxon>campanulids</taxon>
        <taxon>Asterales</taxon>
        <taxon>Asteraceae</taxon>
        <taxon>Carduoideae</taxon>
        <taxon>Cardueae</taxon>
        <taxon>Centaureinae</taxon>
        <taxon>Centaurea</taxon>
    </lineage>
</organism>
<reference evidence="2" key="1">
    <citation type="submission" date="2023-03" db="EMBL/GenBank/DDBJ databases">
        <title>Chromosome-scale reference genome and RAD-based genetic map of yellow starthistle (Centaurea solstitialis) reveal putative structural variation and QTLs associated with invader traits.</title>
        <authorList>
            <person name="Reatini B."/>
            <person name="Cang F.A."/>
            <person name="Jiang Q."/>
            <person name="Mckibben M.T.W."/>
            <person name="Barker M.S."/>
            <person name="Rieseberg L.H."/>
            <person name="Dlugosch K.M."/>
        </authorList>
    </citation>
    <scope>NUCLEOTIDE SEQUENCE</scope>
    <source>
        <strain evidence="2">CAN-66</strain>
        <tissue evidence="2">Leaf</tissue>
    </source>
</reference>
<dbReference type="EMBL" id="JARYMX010000003">
    <property type="protein sequence ID" value="KAJ9555157.1"/>
    <property type="molecule type" value="Genomic_DNA"/>
</dbReference>
<name>A0AA38WB89_9ASTR</name>
<evidence type="ECO:0000259" key="1">
    <source>
        <dbReference type="Pfam" id="PF13966"/>
    </source>
</evidence>
<evidence type="ECO:0000313" key="2">
    <source>
        <dbReference type="EMBL" id="KAJ9555157.1"/>
    </source>
</evidence>
<dbReference type="InterPro" id="IPR026960">
    <property type="entry name" value="RVT-Znf"/>
</dbReference>
<protein>
    <recommendedName>
        <fullName evidence="1">Reverse transcriptase zinc-binding domain-containing protein</fullName>
    </recommendedName>
</protein>
<proteinExistence type="predicted"/>
<accession>A0AA38WB89</accession>
<comment type="caution">
    <text evidence="2">The sequence shown here is derived from an EMBL/GenBank/DDBJ whole genome shotgun (WGS) entry which is preliminary data.</text>
</comment>
<dbReference type="Pfam" id="PF13966">
    <property type="entry name" value="zf-RVT"/>
    <property type="match status" value="1"/>
</dbReference>